<organism evidence="2">
    <name type="scientific">marine metagenome</name>
    <dbReference type="NCBI Taxonomy" id="408172"/>
    <lineage>
        <taxon>unclassified sequences</taxon>
        <taxon>metagenomes</taxon>
        <taxon>ecological metagenomes</taxon>
    </lineage>
</organism>
<feature type="non-terminal residue" evidence="2">
    <location>
        <position position="57"/>
    </location>
</feature>
<gene>
    <name evidence="2" type="ORF">METZ01_LOCUS210481</name>
</gene>
<keyword evidence="1" id="KW-0812">Transmembrane</keyword>
<protein>
    <submittedName>
        <fullName evidence="2">Uncharacterized protein</fullName>
    </submittedName>
</protein>
<evidence type="ECO:0000256" key="1">
    <source>
        <dbReference type="SAM" id="Phobius"/>
    </source>
</evidence>
<evidence type="ECO:0000313" key="2">
    <source>
        <dbReference type="EMBL" id="SVB57627.1"/>
    </source>
</evidence>
<keyword evidence="1" id="KW-0472">Membrane</keyword>
<proteinExistence type="predicted"/>
<accession>A0A382F6C2</accession>
<keyword evidence="1" id="KW-1133">Transmembrane helix</keyword>
<dbReference type="AlphaFoldDB" id="A0A382F6C2"/>
<sequence length="57" mass="6718">MVKLQECSTVGNRILLKFRLFLVISIDSIYYRYIRFIMWKIPKGVLFVANPIRVGVV</sequence>
<reference evidence="2" key="1">
    <citation type="submission" date="2018-05" db="EMBL/GenBank/DDBJ databases">
        <authorList>
            <person name="Lanie J.A."/>
            <person name="Ng W.-L."/>
            <person name="Kazmierczak K.M."/>
            <person name="Andrzejewski T.M."/>
            <person name="Davidsen T.M."/>
            <person name="Wayne K.J."/>
            <person name="Tettelin H."/>
            <person name="Glass J.I."/>
            <person name="Rusch D."/>
            <person name="Podicherti R."/>
            <person name="Tsui H.-C.T."/>
            <person name="Winkler M.E."/>
        </authorList>
    </citation>
    <scope>NUCLEOTIDE SEQUENCE</scope>
</reference>
<name>A0A382F6C2_9ZZZZ</name>
<feature type="transmembrane region" description="Helical" evidence="1">
    <location>
        <begin position="14"/>
        <end position="33"/>
    </location>
</feature>
<dbReference type="EMBL" id="UINC01047848">
    <property type="protein sequence ID" value="SVB57627.1"/>
    <property type="molecule type" value="Genomic_DNA"/>
</dbReference>